<sequence length="75" mass="8997">MTVTVGFRRAMRLDKAPMIRFNQRTFEFNVTDLGRTASHYYIKCNRVEIFNELIKPFMNEDDIFVLMSQAQNRFL</sequence>
<dbReference type="Gene3D" id="1.10.3380.10">
    <property type="entry name" value="Sec63 N-terminal domain-like domain"/>
    <property type="match status" value="1"/>
</dbReference>
<dbReference type="VEuPathDB" id="VectorBase:GPPI030674"/>
<dbReference type="EnsemblMetazoa" id="GPPI030674-RA">
    <property type="protein sequence ID" value="GPPI030674-PA"/>
    <property type="gene ID" value="GPPI030674"/>
</dbReference>
<protein>
    <recommendedName>
        <fullName evidence="1">SEC63 domain-containing protein</fullName>
    </recommendedName>
</protein>
<dbReference type="InterPro" id="IPR004179">
    <property type="entry name" value="Sec63-dom"/>
</dbReference>
<evidence type="ECO:0000259" key="1">
    <source>
        <dbReference type="Pfam" id="PF02889"/>
    </source>
</evidence>
<dbReference type="EnsemblMetazoa" id="GPPI030655-RA">
    <property type="protein sequence ID" value="GPPI030655-PA"/>
    <property type="gene ID" value="GPPI030655"/>
</dbReference>
<accession>A0A1B0BHW7</accession>
<dbReference type="EMBL" id="JXJN01014615">
    <property type="status" value="NOT_ANNOTATED_CDS"/>
    <property type="molecule type" value="Genomic_DNA"/>
</dbReference>
<keyword evidence="3" id="KW-1185">Reference proteome</keyword>
<reference evidence="2" key="2">
    <citation type="submission" date="2020-05" db="UniProtKB">
        <authorList>
            <consortium name="EnsemblMetazoa"/>
        </authorList>
    </citation>
    <scope>IDENTIFICATION</scope>
    <source>
        <strain evidence="2">IAEA</strain>
    </source>
</reference>
<evidence type="ECO:0000313" key="2">
    <source>
        <dbReference type="EnsemblMetazoa" id="GPPI030674-PA"/>
    </source>
</evidence>
<proteinExistence type="predicted"/>
<dbReference type="AlphaFoldDB" id="A0A1B0BHW7"/>
<reference evidence="3" key="1">
    <citation type="submission" date="2015-01" db="EMBL/GenBank/DDBJ databases">
        <authorList>
            <person name="Aksoy S."/>
            <person name="Warren W."/>
            <person name="Wilson R.K."/>
        </authorList>
    </citation>
    <scope>NUCLEOTIDE SEQUENCE [LARGE SCALE GENOMIC DNA]</scope>
    <source>
        <strain evidence="3">IAEA</strain>
    </source>
</reference>
<evidence type="ECO:0000313" key="3">
    <source>
        <dbReference type="Proteomes" id="UP000092460"/>
    </source>
</evidence>
<name>A0A1B0BHW7_9MUSC</name>
<dbReference type="VEuPathDB" id="VectorBase:GPPI030655"/>
<dbReference type="STRING" id="67801.A0A1B0BHW7"/>
<dbReference type="Pfam" id="PF02889">
    <property type="entry name" value="Sec63"/>
    <property type="match status" value="1"/>
</dbReference>
<dbReference type="Proteomes" id="UP000092460">
    <property type="component" value="Unassembled WGS sequence"/>
</dbReference>
<feature type="domain" description="SEC63" evidence="1">
    <location>
        <begin position="31"/>
        <end position="71"/>
    </location>
</feature>
<organism evidence="2 3">
    <name type="scientific">Glossina palpalis gambiensis</name>
    <dbReference type="NCBI Taxonomy" id="67801"/>
    <lineage>
        <taxon>Eukaryota</taxon>
        <taxon>Metazoa</taxon>
        <taxon>Ecdysozoa</taxon>
        <taxon>Arthropoda</taxon>
        <taxon>Hexapoda</taxon>
        <taxon>Insecta</taxon>
        <taxon>Pterygota</taxon>
        <taxon>Neoptera</taxon>
        <taxon>Endopterygota</taxon>
        <taxon>Diptera</taxon>
        <taxon>Brachycera</taxon>
        <taxon>Muscomorpha</taxon>
        <taxon>Hippoboscoidea</taxon>
        <taxon>Glossinidae</taxon>
        <taxon>Glossina</taxon>
    </lineage>
</organism>